<dbReference type="GO" id="GO:0003677">
    <property type="term" value="F:DNA binding"/>
    <property type="evidence" value="ECO:0007669"/>
    <property type="project" value="UniProtKB-KW"/>
</dbReference>
<dbReference type="AlphaFoldDB" id="A0A7J6MPB0"/>
<keyword evidence="2" id="KW-0799">Topoisomerase</keyword>
<comment type="function">
    <text evidence="2">Introduces a single-strand break via transesterification at a target site in duplex DNA. Releases the supercoiling and torsional tension of DNA introduced during the DNA replication and transcription by transiently cleaving and rejoining one strand of the DNA duplex. The scissile phosphodiester is attacked by the catalytic tyrosine of the enzyme, resulting in the formation of a DNA-(5'-phosphotyrosyl)-enzyme intermediate and the expulsion of a 3'-OH DNA strand.</text>
</comment>
<dbReference type="PROSITE" id="PS52039">
    <property type="entry name" value="TOPO_IA_2"/>
    <property type="match status" value="1"/>
</dbReference>
<proteinExistence type="inferred from homology"/>
<feature type="compositionally biased region" description="Basic residues" evidence="3">
    <location>
        <begin position="149"/>
        <end position="158"/>
    </location>
</feature>
<dbReference type="GO" id="GO:0003917">
    <property type="term" value="F:DNA topoisomerase type I (single strand cut, ATP-independent) activity"/>
    <property type="evidence" value="ECO:0007669"/>
    <property type="project" value="UniProtKB-EC"/>
</dbReference>
<dbReference type="PANTHER" id="PTHR11390:SF21">
    <property type="entry name" value="DNA TOPOISOMERASE 3-ALPHA"/>
    <property type="match status" value="1"/>
</dbReference>
<dbReference type="GO" id="GO:0006281">
    <property type="term" value="P:DNA repair"/>
    <property type="evidence" value="ECO:0007669"/>
    <property type="project" value="TreeGrafter"/>
</dbReference>
<sequence>TDATMHEHIATIENRGYAHRTPNGRFSPSELGVALVKGFGAFQNLHGRDGDFRLHLAAPRLRAQMEADMDLVARGMKTKESMVEACLSTMKEIFIMISDGPQPIDREIRDLERQQQAYLAANPGHRKGGGGQPAQRGQPRGGGGPPKGGGRRPFRGARRGGGGGGKGFYRRGKGGRAARRGR</sequence>
<dbReference type="InterPro" id="IPR013497">
    <property type="entry name" value="Topo_IA_cen"/>
</dbReference>
<dbReference type="EMBL" id="JAAPAO010000083">
    <property type="protein sequence ID" value="KAF4673438.1"/>
    <property type="molecule type" value="Genomic_DNA"/>
</dbReference>
<feature type="domain" description="Topo IA-type catalytic" evidence="4">
    <location>
        <begin position="1"/>
        <end position="94"/>
    </location>
</feature>
<feature type="compositionally biased region" description="Gly residues" evidence="3">
    <location>
        <begin position="139"/>
        <end position="148"/>
    </location>
</feature>
<evidence type="ECO:0000256" key="3">
    <source>
        <dbReference type="SAM" id="MobiDB-lite"/>
    </source>
</evidence>
<dbReference type="InterPro" id="IPR000380">
    <property type="entry name" value="Topo_IA"/>
</dbReference>
<evidence type="ECO:0000256" key="2">
    <source>
        <dbReference type="RuleBase" id="RU362092"/>
    </source>
</evidence>
<dbReference type="GO" id="GO:0031422">
    <property type="term" value="C:RecQ family helicase-topoisomerase III complex"/>
    <property type="evidence" value="ECO:0007669"/>
    <property type="project" value="TreeGrafter"/>
</dbReference>
<comment type="caution">
    <text evidence="5">The sequence shown here is derived from an EMBL/GenBank/DDBJ whole genome shotgun (WGS) entry which is preliminary data.</text>
</comment>
<accession>A0A7J6MPB0</accession>
<feature type="non-terminal residue" evidence="5">
    <location>
        <position position="182"/>
    </location>
</feature>
<dbReference type="EC" id="5.6.2.1" evidence="2"/>
<evidence type="ECO:0000313" key="5">
    <source>
        <dbReference type="EMBL" id="KAF4673438.1"/>
    </source>
</evidence>
<dbReference type="GO" id="GO:0006265">
    <property type="term" value="P:DNA topological change"/>
    <property type="evidence" value="ECO:0007669"/>
    <property type="project" value="InterPro"/>
</dbReference>
<keyword evidence="2" id="KW-0238">DNA-binding</keyword>
<reference evidence="5 6" key="1">
    <citation type="submission" date="2020-04" db="EMBL/GenBank/DDBJ databases">
        <title>Perkinsus chesapeaki whole genome sequence.</title>
        <authorList>
            <person name="Bogema D.R."/>
        </authorList>
    </citation>
    <scope>NUCLEOTIDE SEQUENCE [LARGE SCALE GENOMIC DNA]</scope>
    <source>
        <strain evidence="5">ATCC PRA-425</strain>
    </source>
</reference>
<keyword evidence="6" id="KW-1185">Reference proteome</keyword>
<dbReference type="Proteomes" id="UP000591131">
    <property type="component" value="Unassembled WGS sequence"/>
</dbReference>
<protein>
    <recommendedName>
        <fullName evidence="2">DNA topoisomerase</fullName>
        <ecNumber evidence="2">5.6.2.1</ecNumber>
    </recommendedName>
</protein>
<dbReference type="Pfam" id="PF01131">
    <property type="entry name" value="Topoisom_bac"/>
    <property type="match status" value="1"/>
</dbReference>
<dbReference type="GO" id="GO:0006310">
    <property type="term" value="P:DNA recombination"/>
    <property type="evidence" value="ECO:0007669"/>
    <property type="project" value="TreeGrafter"/>
</dbReference>
<comment type="similarity">
    <text evidence="2">Belongs to the type IA topoisomerase family.</text>
</comment>
<organism evidence="5 6">
    <name type="scientific">Perkinsus chesapeaki</name>
    <name type="common">Clam parasite</name>
    <name type="synonym">Perkinsus andrewsi</name>
    <dbReference type="NCBI Taxonomy" id="330153"/>
    <lineage>
        <taxon>Eukaryota</taxon>
        <taxon>Sar</taxon>
        <taxon>Alveolata</taxon>
        <taxon>Perkinsozoa</taxon>
        <taxon>Perkinsea</taxon>
        <taxon>Perkinsida</taxon>
        <taxon>Perkinsidae</taxon>
        <taxon>Perkinsus</taxon>
    </lineage>
</organism>
<evidence type="ECO:0000256" key="1">
    <source>
        <dbReference type="ARBA" id="ARBA00023235"/>
    </source>
</evidence>
<feature type="compositionally biased region" description="Basic residues" evidence="3">
    <location>
        <begin position="168"/>
        <end position="182"/>
    </location>
</feature>
<comment type="catalytic activity">
    <reaction evidence="2">
        <text>ATP-independent breakage of single-stranded DNA, followed by passage and rejoining.</text>
        <dbReference type="EC" id="5.6.2.1"/>
    </reaction>
</comment>
<evidence type="ECO:0000313" key="6">
    <source>
        <dbReference type="Proteomes" id="UP000591131"/>
    </source>
</evidence>
<dbReference type="OrthoDB" id="430051at2759"/>
<dbReference type="PANTHER" id="PTHR11390">
    <property type="entry name" value="PROKARYOTIC DNA TOPOISOMERASE"/>
    <property type="match status" value="1"/>
</dbReference>
<keyword evidence="1 2" id="KW-0413">Isomerase</keyword>
<feature type="region of interest" description="Disordered" evidence="3">
    <location>
        <begin position="121"/>
        <end position="182"/>
    </location>
</feature>
<evidence type="ECO:0000259" key="4">
    <source>
        <dbReference type="PROSITE" id="PS52039"/>
    </source>
</evidence>
<dbReference type="InterPro" id="IPR023405">
    <property type="entry name" value="Topo_IA_core_domain"/>
</dbReference>
<name>A0A7J6MPB0_PERCH</name>
<gene>
    <name evidence="5" type="ORF">FOL47_010590</name>
</gene>
<dbReference type="InterPro" id="IPR013824">
    <property type="entry name" value="Topo_IA_cen_sub1"/>
</dbReference>
<dbReference type="Gene3D" id="1.10.460.10">
    <property type="entry name" value="Topoisomerase I, domain 2"/>
    <property type="match status" value="1"/>
</dbReference>
<dbReference type="SUPFAM" id="SSF56712">
    <property type="entry name" value="Prokaryotic type I DNA topoisomerase"/>
    <property type="match status" value="1"/>
</dbReference>
<dbReference type="GO" id="GO:0005634">
    <property type="term" value="C:nucleus"/>
    <property type="evidence" value="ECO:0007669"/>
    <property type="project" value="TreeGrafter"/>
</dbReference>